<evidence type="ECO:0000313" key="3">
    <source>
        <dbReference type="Proteomes" id="UP000663929"/>
    </source>
</evidence>
<proteinExistence type="predicted"/>
<dbReference type="AlphaFoldDB" id="A0A8A4TX05"/>
<keyword evidence="1" id="KW-0472">Membrane</keyword>
<gene>
    <name evidence="2" type="ORF">J3U87_14845</name>
</gene>
<keyword evidence="3" id="KW-1185">Reference proteome</keyword>
<accession>A0A8A4TX05</accession>
<organism evidence="2 3">
    <name type="scientific">Sulfidibacter corallicola</name>
    <dbReference type="NCBI Taxonomy" id="2818388"/>
    <lineage>
        <taxon>Bacteria</taxon>
        <taxon>Pseudomonadati</taxon>
        <taxon>Acidobacteriota</taxon>
        <taxon>Holophagae</taxon>
        <taxon>Acanthopleuribacterales</taxon>
        <taxon>Acanthopleuribacteraceae</taxon>
        <taxon>Sulfidibacter</taxon>
    </lineage>
</organism>
<dbReference type="Proteomes" id="UP000663929">
    <property type="component" value="Chromosome"/>
</dbReference>
<dbReference type="KEGG" id="scor:J3U87_14845"/>
<name>A0A8A4TX05_SULCO</name>
<evidence type="ECO:0000256" key="1">
    <source>
        <dbReference type="SAM" id="Phobius"/>
    </source>
</evidence>
<feature type="transmembrane region" description="Helical" evidence="1">
    <location>
        <begin position="352"/>
        <end position="374"/>
    </location>
</feature>
<feature type="transmembrane region" description="Helical" evidence="1">
    <location>
        <begin position="325"/>
        <end position="345"/>
    </location>
</feature>
<reference evidence="2" key="1">
    <citation type="submission" date="2021-03" db="EMBL/GenBank/DDBJ databases">
        <title>Acanthopleuribacteraceae sp. M133.</title>
        <authorList>
            <person name="Wang G."/>
        </authorList>
    </citation>
    <scope>NUCLEOTIDE SEQUENCE</scope>
    <source>
        <strain evidence="2">M133</strain>
    </source>
</reference>
<protein>
    <submittedName>
        <fullName evidence="2">Uncharacterized protein</fullName>
    </submittedName>
</protein>
<evidence type="ECO:0000313" key="2">
    <source>
        <dbReference type="EMBL" id="QTD53728.1"/>
    </source>
</evidence>
<keyword evidence="1" id="KW-0812">Transmembrane</keyword>
<dbReference type="RefSeq" id="WP_237383829.1">
    <property type="nucleotide sequence ID" value="NZ_CP071793.1"/>
</dbReference>
<sequence>MPRRGLTALVLWLTGTLLFASTPRYSEDYGSLFIQARQTPSALSGHGYTSLEFDLVNKLDSRPLEVKISLFAGYHLYSNNDAELAYGRTFSLSAGESRRVRVPFWRWCGQPDRAQIWLDGKAMENLLLVPMGHEAVPNAPNFGVVTVLFSKSIEAPEDIAHLAENPQVQHDGSSVKTSAGTAGYLEADQSDIERWSDFWLDYTQFDMVALTGSDWSSLTGGQREALRTYVHAGGILLLDRSTNLPHELKPRDHQTRLGMPLSFVGFGLVYACAGSLTDLSAEQWYLFLDDSIANGKRWEQTLGNALQNNELFSVIEGLGIPVRSFIVLLIVFVLLIGPLNLLFVIKKGRRIWIFWTIPLLSIFATGSLVAAALVSDGLSIKLRSVGFTLLDQTRHRAISVGTTGVYSPLTSSQGLQFGAGTEIFPMFQQQSGNRGVSLDGGQILTNGWLRARLPFHYQERKVELRRERLVMESKDGRTIEVTNGLGVHIEELWVANGAGRIFRAIEIEPGGRVRAQPDPSLQATAVPPSLCREAYFLPWNKDVKEFEARFRPSANQIFLNPHDYLAVVRGTPFLDTTLSEDIERSSKTLVYGIREGAP</sequence>
<dbReference type="EMBL" id="CP071793">
    <property type="protein sequence ID" value="QTD53728.1"/>
    <property type="molecule type" value="Genomic_DNA"/>
</dbReference>
<keyword evidence="1" id="KW-1133">Transmembrane helix</keyword>